<proteinExistence type="predicted"/>
<reference evidence="1 2" key="1">
    <citation type="submission" date="2018-06" db="EMBL/GenBank/DDBJ databases">
        <authorList>
            <person name="Feng T."/>
            <person name="Jeon C.O."/>
        </authorList>
    </citation>
    <scope>NUCLEOTIDE SEQUENCE [LARGE SCALE GENOMIC DNA]</scope>
    <source>
        <strain evidence="1 2">S23</strain>
    </source>
</reference>
<protein>
    <submittedName>
        <fullName evidence="1">Uncharacterized protein</fullName>
    </submittedName>
</protein>
<keyword evidence="2" id="KW-1185">Reference proteome</keyword>
<dbReference type="Proteomes" id="UP000255165">
    <property type="component" value="Unassembled WGS sequence"/>
</dbReference>
<gene>
    <name evidence="1" type="ORF">DN412_03070</name>
</gene>
<organism evidence="1 2">
    <name type="scientific">Cupriavidus lacunae</name>
    <dbReference type="NCBI Taxonomy" id="2666307"/>
    <lineage>
        <taxon>Bacteria</taxon>
        <taxon>Pseudomonadati</taxon>
        <taxon>Pseudomonadota</taxon>
        <taxon>Betaproteobacteria</taxon>
        <taxon>Burkholderiales</taxon>
        <taxon>Burkholderiaceae</taxon>
        <taxon>Cupriavidus</taxon>
    </lineage>
</organism>
<dbReference type="RefSeq" id="WP_115013165.1">
    <property type="nucleotide sequence ID" value="NZ_QKWJ01000002.1"/>
</dbReference>
<evidence type="ECO:0000313" key="1">
    <source>
        <dbReference type="EMBL" id="RDK11892.1"/>
    </source>
</evidence>
<name>A0A370P208_9BURK</name>
<dbReference type="EMBL" id="QKWJ01000002">
    <property type="protein sequence ID" value="RDK11892.1"/>
    <property type="molecule type" value="Genomic_DNA"/>
</dbReference>
<comment type="caution">
    <text evidence="1">The sequence shown here is derived from an EMBL/GenBank/DDBJ whole genome shotgun (WGS) entry which is preliminary data.</text>
</comment>
<accession>A0A370P208</accession>
<sequence>MNDSLEAAAREMVAGLAWYHCLTDEQRAVWQYKGAAFARDRNAHSAWLALKAERPRTAQRIVDNANPAEVAFVAQLILRMD</sequence>
<evidence type="ECO:0000313" key="2">
    <source>
        <dbReference type="Proteomes" id="UP000255165"/>
    </source>
</evidence>
<dbReference type="AlphaFoldDB" id="A0A370P208"/>